<dbReference type="SUPFAM" id="SSF48498">
    <property type="entry name" value="Tetracyclin repressor-like, C-terminal domain"/>
    <property type="match status" value="1"/>
</dbReference>
<dbReference type="Pfam" id="PF14246">
    <property type="entry name" value="TetR_C_7"/>
    <property type="match status" value="1"/>
</dbReference>
<keyword evidence="2 4" id="KW-0238">DNA-binding</keyword>
<dbReference type="InterPro" id="IPR001647">
    <property type="entry name" value="HTH_TetR"/>
</dbReference>
<proteinExistence type="predicted"/>
<dbReference type="PANTHER" id="PTHR30055">
    <property type="entry name" value="HTH-TYPE TRANSCRIPTIONAL REGULATOR RUTR"/>
    <property type="match status" value="1"/>
</dbReference>
<dbReference type="InterPro" id="IPR036271">
    <property type="entry name" value="Tet_transcr_reg_TetR-rel_C_sf"/>
</dbReference>
<sequence>MDLDCSAPQIKRGRKYDQVVSGARSVFLAEGFEGASVDLIAREAGVSKATLYSYFPDKRVLFIEVTKQECALQADRALQVETEDVPVRQMLTGVAQSMMSFLTSEFAHRIFRICVAESDRFPELGREFYVSGPKLLEDRLIMYFDHACARGELEIPDVQLAASQFQELMKADVFIKMVFNVLEEPDQEELDRVIDGAVDMFLARYGAPAATS</sequence>
<evidence type="ECO:0000313" key="7">
    <source>
        <dbReference type="Proteomes" id="UP000436822"/>
    </source>
</evidence>
<dbReference type="AlphaFoldDB" id="A0A6N6JE41"/>
<name>A0A6N6JE41_9RHOB</name>
<accession>A0A6N6JE41</accession>
<feature type="domain" description="HTH tetR-type" evidence="5">
    <location>
        <begin position="13"/>
        <end position="73"/>
    </location>
</feature>
<dbReference type="InterPro" id="IPR050109">
    <property type="entry name" value="HTH-type_TetR-like_transc_reg"/>
</dbReference>
<evidence type="ECO:0000256" key="3">
    <source>
        <dbReference type="ARBA" id="ARBA00023163"/>
    </source>
</evidence>
<keyword evidence="7" id="KW-1185">Reference proteome</keyword>
<dbReference type="GO" id="GO:0000976">
    <property type="term" value="F:transcription cis-regulatory region binding"/>
    <property type="evidence" value="ECO:0007669"/>
    <property type="project" value="TreeGrafter"/>
</dbReference>
<dbReference type="InterPro" id="IPR039536">
    <property type="entry name" value="TetR_C_Proteobacteria"/>
</dbReference>
<dbReference type="PROSITE" id="PS50977">
    <property type="entry name" value="HTH_TETR_2"/>
    <property type="match status" value="1"/>
</dbReference>
<dbReference type="EMBL" id="BLJE01000002">
    <property type="protein sequence ID" value="GFE64476.1"/>
    <property type="molecule type" value="Genomic_DNA"/>
</dbReference>
<dbReference type="SUPFAM" id="SSF46689">
    <property type="entry name" value="Homeodomain-like"/>
    <property type="match status" value="1"/>
</dbReference>
<reference evidence="6 7" key="1">
    <citation type="submission" date="2019-12" db="EMBL/GenBank/DDBJ databases">
        <title>Litoreibacter badius sp. nov., a novel bacteriochlorophyll a-containing bacterium in the genus Litoreibacter.</title>
        <authorList>
            <person name="Kanamuro M."/>
            <person name="Takabe Y."/>
            <person name="Mori K."/>
            <person name="Takaichi S."/>
            <person name="Hanada S."/>
        </authorList>
    </citation>
    <scope>NUCLEOTIDE SEQUENCE [LARGE SCALE GENOMIC DNA]</scope>
    <source>
        <strain evidence="6 7">K6</strain>
    </source>
</reference>
<dbReference type="PRINTS" id="PR00455">
    <property type="entry name" value="HTHTETR"/>
</dbReference>
<organism evidence="6 7">
    <name type="scientific">Litoreibacter roseus</name>
    <dbReference type="NCBI Taxonomy" id="2601869"/>
    <lineage>
        <taxon>Bacteria</taxon>
        <taxon>Pseudomonadati</taxon>
        <taxon>Pseudomonadota</taxon>
        <taxon>Alphaproteobacteria</taxon>
        <taxon>Rhodobacterales</taxon>
        <taxon>Roseobacteraceae</taxon>
        <taxon>Litoreibacter</taxon>
    </lineage>
</organism>
<feature type="DNA-binding region" description="H-T-H motif" evidence="4">
    <location>
        <begin position="36"/>
        <end position="55"/>
    </location>
</feature>
<evidence type="ECO:0000256" key="1">
    <source>
        <dbReference type="ARBA" id="ARBA00023015"/>
    </source>
</evidence>
<dbReference type="InterPro" id="IPR023772">
    <property type="entry name" value="DNA-bd_HTH_TetR-type_CS"/>
</dbReference>
<dbReference type="Proteomes" id="UP000436822">
    <property type="component" value="Unassembled WGS sequence"/>
</dbReference>
<evidence type="ECO:0000256" key="4">
    <source>
        <dbReference type="PROSITE-ProRule" id="PRU00335"/>
    </source>
</evidence>
<evidence type="ECO:0000259" key="5">
    <source>
        <dbReference type="PROSITE" id="PS50977"/>
    </source>
</evidence>
<evidence type="ECO:0000256" key="2">
    <source>
        <dbReference type="ARBA" id="ARBA00023125"/>
    </source>
</evidence>
<evidence type="ECO:0000313" key="6">
    <source>
        <dbReference type="EMBL" id="GFE64476.1"/>
    </source>
</evidence>
<dbReference type="Gene3D" id="1.10.357.10">
    <property type="entry name" value="Tetracycline Repressor, domain 2"/>
    <property type="match status" value="1"/>
</dbReference>
<dbReference type="GO" id="GO:0003700">
    <property type="term" value="F:DNA-binding transcription factor activity"/>
    <property type="evidence" value="ECO:0007669"/>
    <property type="project" value="TreeGrafter"/>
</dbReference>
<dbReference type="PANTHER" id="PTHR30055:SF146">
    <property type="entry name" value="HTH-TYPE TRANSCRIPTIONAL DUAL REGULATOR CECR"/>
    <property type="match status" value="1"/>
</dbReference>
<keyword evidence="1" id="KW-0805">Transcription regulation</keyword>
<keyword evidence="3" id="KW-0804">Transcription</keyword>
<dbReference type="Gene3D" id="1.10.10.60">
    <property type="entry name" value="Homeodomain-like"/>
    <property type="match status" value="1"/>
</dbReference>
<gene>
    <name evidence="6" type="ORF">KIN_15500</name>
</gene>
<protein>
    <submittedName>
        <fullName evidence="6">TetR family transcriptional regulator</fullName>
    </submittedName>
</protein>
<dbReference type="FunFam" id="1.10.10.60:FF:000141">
    <property type="entry name" value="TetR family transcriptional regulator"/>
    <property type="match status" value="1"/>
</dbReference>
<dbReference type="Pfam" id="PF00440">
    <property type="entry name" value="TetR_N"/>
    <property type="match status" value="1"/>
</dbReference>
<comment type="caution">
    <text evidence="6">The sequence shown here is derived from an EMBL/GenBank/DDBJ whole genome shotgun (WGS) entry which is preliminary data.</text>
</comment>
<dbReference type="PROSITE" id="PS01081">
    <property type="entry name" value="HTH_TETR_1"/>
    <property type="match status" value="1"/>
</dbReference>
<dbReference type="InterPro" id="IPR009057">
    <property type="entry name" value="Homeodomain-like_sf"/>
</dbReference>